<dbReference type="InterPro" id="IPR029062">
    <property type="entry name" value="Class_I_gatase-like"/>
</dbReference>
<dbReference type="Gene3D" id="3.40.50.880">
    <property type="match status" value="1"/>
</dbReference>
<dbReference type="GO" id="GO:0005829">
    <property type="term" value="C:cytosol"/>
    <property type="evidence" value="ECO:0007669"/>
    <property type="project" value="TreeGrafter"/>
</dbReference>
<dbReference type="EMBL" id="CAEZTS010000205">
    <property type="protein sequence ID" value="CAB4593441.1"/>
    <property type="molecule type" value="Genomic_DNA"/>
</dbReference>
<organism evidence="1">
    <name type="scientific">freshwater metagenome</name>
    <dbReference type="NCBI Taxonomy" id="449393"/>
    <lineage>
        <taxon>unclassified sequences</taxon>
        <taxon>metagenomes</taxon>
        <taxon>ecological metagenomes</taxon>
    </lineage>
</organism>
<dbReference type="AlphaFoldDB" id="A0A6J6FX97"/>
<gene>
    <name evidence="1" type="ORF">UFOPK1722_01757</name>
</gene>
<name>A0A6J6FX97_9ZZZZ</name>
<dbReference type="InterPro" id="IPR011697">
    <property type="entry name" value="Peptidase_C26"/>
</dbReference>
<sequence length="243" mass="26167">MAVGAPLVLIVGRETSEAKGLRTPGYGSGRFYCDAVSRAGGVPLILPPITDLVSRLDETLDWVDGVVLHGGVDIDPSRYGQRVTSDHVYGVDPGLDAVEFAVTRAAIDRDLPVLAICRGFQVLNVVLGGSLIQHLEAGNHRDVYHSVDVATDSRVARAMGTSRPRACHSFHHQAIDRLGSNLTVTATSDDGIIEAVEHTDRRWVVGVQWHPEDSADVDAEQQGLFDEFVERCVALRRGPGTAA</sequence>
<dbReference type="Pfam" id="PF07722">
    <property type="entry name" value="Peptidase_C26"/>
    <property type="match status" value="1"/>
</dbReference>
<dbReference type="GO" id="GO:0006598">
    <property type="term" value="P:polyamine catabolic process"/>
    <property type="evidence" value="ECO:0007669"/>
    <property type="project" value="TreeGrafter"/>
</dbReference>
<dbReference type="PANTHER" id="PTHR43235:SF1">
    <property type="entry name" value="GLUTAMINE AMIDOTRANSFERASE PB2B2.05-RELATED"/>
    <property type="match status" value="1"/>
</dbReference>
<dbReference type="InterPro" id="IPR044668">
    <property type="entry name" value="PuuD-like"/>
</dbReference>
<dbReference type="PROSITE" id="PS51273">
    <property type="entry name" value="GATASE_TYPE_1"/>
    <property type="match status" value="1"/>
</dbReference>
<proteinExistence type="predicted"/>
<evidence type="ECO:0000313" key="1">
    <source>
        <dbReference type="EMBL" id="CAB4593441.1"/>
    </source>
</evidence>
<dbReference type="CDD" id="cd01745">
    <property type="entry name" value="GATase1_2"/>
    <property type="match status" value="1"/>
</dbReference>
<dbReference type="SUPFAM" id="SSF52317">
    <property type="entry name" value="Class I glutamine amidotransferase-like"/>
    <property type="match status" value="1"/>
</dbReference>
<accession>A0A6J6FX97</accession>
<reference evidence="1" key="1">
    <citation type="submission" date="2020-05" db="EMBL/GenBank/DDBJ databases">
        <authorList>
            <person name="Chiriac C."/>
            <person name="Salcher M."/>
            <person name="Ghai R."/>
            <person name="Kavagutti S V."/>
        </authorList>
    </citation>
    <scope>NUCLEOTIDE SEQUENCE</scope>
</reference>
<dbReference type="GO" id="GO:0033969">
    <property type="term" value="F:gamma-glutamyl-gamma-aminobutyrate hydrolase activity"/>
    <property type="evidence" value="ECO:0007669"/>
    <property type="project" value="TreeGrafter"/>
</dbReference>
<dbReference type="PANTHER" id="PTHR43235">
    <property type="entry name" value="GLUTAMINE AMIDOTRANSFERASE PB2B2.05-RELATED"/>
    <property type="match status" value="1"/>
</dbReference>
<protein>
    <submittedName>
        <fullName evidence="1">Unannotated protein</fullName>
    </submittedName>
</protein>